<proteinExistence type="predicted"/>
<name>B4CV45_9BACT</name>
<evidence type="ECO:0000313" key="2">
    <source>
        <dbReference type="Proteomes" id="UP000005824"/>
    </source>
</evidence>
<organism evidence="1 2">
    <name type="scientific">Chthoniobacter flavus Ellin428</name>
    <dbReference type="NCBI Taxonomy" id="497964"/>
    <lineage>
        <taxon>Bacteria</taxon>
        <taxon>Pseudomonadati</taxon>
        <taxon>Verrucomicrobiota</taxon>
        <taxon>Spartobacteria</taxon>
        <taxon>Chthoniobacterales</taxon>
        <taxon>Chthoniobacteraceae</taxon>
        <taxon>Chthoniobacter</taxon>
    </lineage>
</organism>
<reference evidence="1 2" key="1">
    <citation type="journal article" date="2011" name="J. Bacteriol.">
        <title>Genome sequence of Chthoniobacter flavus Ellin428, an aerobic heterotrophic soil bacterium.</title>
        <authorList>
            <person name="Kant R."/>
            <person name="van Passel M.W."/>
            <person name="Palva A."/>
            <person name="Lucas S."/>
            <person name="Lapidus A."/>
            <person name="Glavina Del Rio T."/>
            <person name="Dalin E."/>
            <person name="Tice H."/>
            <person name="Bruce D."/>
            <person name="Goodwin L."/>
            <person name="Pitluck S."/>
            <person name="Larimer F.W."/>
            <person name="Land M.L."/>
            <person name="Hauser L."/>
            <person name="Sangwan P."/>
            <person name="de Vos W.M."/>
            <person name="Janssen P.H."/>
            <person name="Smidt H."/>
        </authorList>
    </citation>
    <scope>NUCLEOTIDE SEQUENCE [LARGE SCALE GENOMIC DNA]</scope>
    <source>
        <strain evidence="1 2">Ellin428</strain>
    </source>
</reference>
<protein>
    <submittedName>
        <fullName evidence="1">Uncharacterized protein</fullName>
    </submittedName>
</protein>
<dbReference type="STRING" id="497964.CfE428DRAFT_0558"/>
<dbReference type="AlphaFoldDB" id="B4CV45"/>
<evidence type="ECO:0000313" key="1">
    <source>
        <dbReference type="EMBL" id="EDY22433.1"/>
    </source>
</evidence>
<dbReference type="EMBL" id="ABVL01000001">
    <property type="protein sequence ID" value="EDY22433.1"/>
    <property type="molecule type" value="Genomic_DNA"/>
</dbReference>
<accession>B4CV45</accession>
<sequence length="38" mass="4246">MGARESPYGAGKGQAAKYRVLVKSETTKFPHRETRSFC</sequence>
<comment type="caution">
    <text evidence="1">The sequence shown here is derived from an EMBL/GenBank/DDBJ whole genome shotgun (WGS) entry which is preliminary data.</text>
</comment>
<keyword evidence="2" id="KW-1185">Reference proteome</keyword>
<gene>
    <name evidence="1" type="ORF">CfE428DRAFT_0558</name>
</gene>
<dbReference type="InParanoid" id="B4CV45"/>
<dbReference type="Proteomes" id="UP000005824">
    <property type="component" value="Unassembled WGS sequence"/>
</dbReference>